<dbReference type="EMBL" id="LVLJ01004022">
    <property type="protein sequence ID" value="OAE18731.1"/>
    <property type="molecule type" value="Genomic_DNA"/>
</dbReference>
<feature type="region of interest" description="Disordered" evidence="1">
    <location>
        <begin position="161"/>
        <end position="180"/>
    </location>
</feature>
<dbReference type="Proteomes" id="UP000077202">
    <property type="component" value="Unassembled WGS sequence"/>
</dbReference>
<name>A0A176VEJ1_MARPO</name>
<sequence length="250" mass="27576">MLSLEDLLPVKFDGGLDEDSSDDGGVYDFTHALALVLRDKGRNSAVSRALEFSSPFTCMPFVDQESSCDVTRATGDVRTCKAVPRRTGDHTTRDAPSSSGAQCMHLLLSSISTWKEFYKELPMGAKAPEVRCTCGALFRSPTLLLAQENCWRMSLQANKPGVSSKGANRGPQLSSVTHSNGEMDRLPKLLRLPLDCGHMALQMPASCQISEEEEKSSSRTRKSWSSLLPLARKRPTDLLLDAEIVRWRWG</sequence>
<reference evidence="2" key="1">
    <citation type="submission" date="2016-03" db="EMBL/GenBank/DDBJ databases">
        <title>Mechanisms controlling the formation of the plant cell surface in tip-growing cells are functionally conserved among land plants.</title>
        <authorList>
            <person name="Honkanen S."/>
            <person name="Jones V.A."/>
            <person name="Morieri G."/>
            <person name="Champion C."/>
            <person name="Hetherington A.J."/>
            <person name="Kelly S."/>
            <person name="Saint-Marcoux D."/>
            <person name="Proust H."/>
            <person name="Prescott H."/>
            <person name="Dolan L."/>
        </authorList>
    </citation>
    <scope>NUCLEOTIDE SEQUENCE [LARGE SCALE GENOMIC DNA]</scope>
    <source>
        <tissue evidence="2">Whole gametophyte</tissue>
    </source>
</reference>
<evidence type="ECO:0000256" key="1">
    <source>
        <dbReference type="SAM" id="MobiDB-lite"/>
    </source>
</evidence>
<proteinExistence type="predicted"/>
<keyword evidence="3" id="KW-1185">Reference proteome</keyword>
<organism evidence="2 3">
    <name type="scientific">Marchantia polymorpha subsp. ruderalis</name>
    <dbReference type="NCBI Taxonomy" id="1480154"/>
    <lineage>
        <taxon>Eukaryota</taxon>
        <taxon>Viridiplantae</taxon>
        <taxon>Streptophyta</taxon>
        <taxon>Embryophyta</taxon>
        <taxon>Marchantiophyta</taxon>
        <taxon>Marchantiopsida</taxon>
        <taxon>Marchantiidae</taxon>
        <taxon>Marchantiales</taxon>
        <taxon>Marchantiaceae</taxon>
        <taxon>Marchantia</taxon>
    </lineage>
</organism>
<evidence type="ECO:0000313" key="2">
    <source>
        <dbReference type="EMBL" id="OAE18731.1"/>
    </source>
</evidence>
<comment type="caution">
    <text evidence="2">The sequence shown here is derived from an EMBL/GenBank/DDBJ whole genome shotgun (WGS) entry which is preliminary data.</text>
</comment>
<feature type="compositionally biased region" description="Polar residues" evidence="1">
    <location>
        <begin position="171"/>
        <end position="180"/>
    </location>
</feature>
<protein>
    <submittedName>
        <fullName evidence="2">Uncharacterized protein</fullName>
    </submittedName>
</protein>
<dbReference type="AlphaFoldDB" id="A0A176VEJ1"/>
<gene>
    <name evidence="2" type="ORF">AXG93_4846s1230</name>
</gene>
<accession>A0A176VEJ1</accession>
<evidence type="ECO:0000313" key="3">
    <source>
        <dbReference type="Proteomes" id="UP000077202"/>
    </source>
</evidence>